<dbReference type="Pfam" id="PF05656">
    <property type="entry name" value="DUF805"/>
    <property type="match status" value="1"/>
</dbReference>
<dbReference type="InterPro" id="IPR008523">
    <property type="entry name" value="DUF805"/>
</dbReference>
<gene>
    <name evidence="3" type="ORF">G8E00_08245</name>
</gene>
<evidence type="ECO:0000256" key="2">
    <source>
        <dbReference type="SAM" id="Phobius"/>
    </source>
</evidence>
<dbReference type="AlphaFoldDB" id="A0A6G8RVH8"/>
<organism evidence="3 4">
    <name type="scientific">Acinetobacter shaoyimingii</name>
    <dbReference type="NCBI Taxonomy" id="2715164"/>
    <lineage>
        <taxon>Bacteria</taxon>
        <taxon>Pseudomonadati</taxon>
        <taxon>Pseudomonadota</taxon>
        <taxon>Gammaproteobacteria</taxon>
        <taxon>Moraxellales</taxon>
        <taxon>Moraxellaceae</taxon>
        <taxon>Acinetobacter</taxon>
    </lineage>
</organism>
<dbReference type="GO" id="GO:0005886">
    <property type="term" value="C:plasma membrane"/>
    <property type="evidence" value="ECO:0007669"/>
    <property type="project" value="TreeGrafter"/>
</dbReference>
<evidence type="ECO:0000313" key="4">
    <source>
        <dbReference type="Proteomes" id="UP000502297"/>
    </source>
</evidence>
<feature type="compositionally biased region" description="Basic and acidic residues" evidence="1">
    <location>
        <begin position="233"/>
        <end position="242"/>
    </location>
</feature>
<reference evidence="3 4" key="1">
    <citation type="submission" date="2020-03" db="EMBL/GenBank/DDBJ databases">
        <authorList>
            <person name="Zhu W."/>
        </authorList>
    </citation>
    <scope>NUCLEOTIDE SEQUENCE [LARGE SCALE GENOMIC DNA]</scope>
    <source>
        <strain evidence="3 4">323-1</strain>
    </source>
</reference>
<sequence>MSYLETKNVQDNPLSHKGRFSRLSYLAWTFIISIIYSATLFLVLGVGALALFSSGAGFGIENLFSSGLGYLAVFLFVIVIIAFFVLLINITIRRLHDLNKSGWLALLMFVPLVNIGFSIYVYCFKGPAGANNYGPARPTEQAEKYLGVIYAIFLVIVIFAYGVAIVAVQKYRNAPSDLTTLGQSELNYEDLGLSEEDIQNLQVDETLPEDAESELQVESNEVSDDEAVAAAERAAEAALHDE</sequence>
<keyword evidence="2" id="KW-0472">Membrane</keyword>
<dbReference type="PANTHER" id="PTHR34980:SF3">
    <property type="entry name" value="BLR8105 PROTEIN"/>
    <property type="match status" value="1"/>
</dbReference>
<keyword evidence="4" id="KW-1185">Reference proteome</keyword>
<feature type="transmembrane region" description="Helical" evidence="2">
    <location>
        <begin position="70"/>
        <end position="90"/>
    </location>
</feature>
<name>A0A6G8RVH8_9GAMM</name>
<dbReference type="PANTHER" id="PTHR34980">
    <property type="entry name" value="INNER MEMBRANE PROTEIN-RELATED-RELATED"/>
    <property type="match status" value="1"/>
</dbReference>
<dbReference type="EMBL" id="CP049801">
    <property type="protein sequence ID" value="QIO05939.1"/>
    <property type="molecule type" value="Genomic_DNA"/>
</dbReference>
<feature type="transmembrane region" description="Helical" evidence="2">
    <location>
        <begin position="145"/>
        <end position="168"/>
    </location>
</feature>
<dbReference type="RefSeq" id="WP_166223617.1">
    <property type="nucleotide sequence ID" value="NZ_CP049801.1"/>
</dbReference>
<feature type="transmembrane region" description="Helical" evidence="2">
    <location>
        <begin position="25"/>
        <end position="50"/>
    </location>
</feature>
<feature type="region of interest" description="Disordered" evidence="1">
    <location>
        <begin position="209"/>
        <end position="242"/>
    </location>
</feature>
<feature type="compositionally biased region" description="Acidic residues" evidence="1">
    <location>
        <begin position="209"/>
        <end position="227"/>
    </location>
</feature>
<protein>
    <submittedName>
        <fullName evidence="3">DUF805 domain-containing protein</fullName>
    </submittedName>
</protein>
<keyword evidence="2" id="KW-1133">Transmembrane helix</keyword>
<evidence type="ECO:0000313" key="3">
    <source>
        <dbReference type="EMBL" id="QIO05939.1"/>
    </source>
</evidence>
<dbReference type="Proteomes" id="UP000502297">
    <property type="component" value="Chromosome"/>
</dbReference>
<feature type="transmembrane region" description="Helical" evidence="2">
    <location>
        <begin position="102"/>
        <end position="122"/>
    </location>
</feature>
<evidence type="ECO:0000256" key="1">
    <source>
        <dbReference type="SAM" id="MobiDB-lite"/>
    </source>
</evidence>
<dbReference type="KEGG" id="asha:G8E00_08245"/>
<accession>A0A6G8RVH8</accession>
<keyword evidence="2" id="KW-0812">Transmembrane</keyword>
<proteinExistence type="predicted"/>